<organism evidence="2 3">
    <name type="scientific">Pseudaquabacterium pictum</name>
    <dbReference type="NCBI Taxonomy" id="2315236"/>
    <lineage>
        <taxon>Bacteria</taxon>
        <taxon>Pseudomonadati</taxon>
        <taxon>Pseudomonadota</taxon>
        <taxon>Betaproteobacteria</taxon>
        <taxon>Burkholderiales</taxon>
        <taxon>Sphaerotilaceae</taxon>
        <taxon>Pseudaquabacterium</taxon>
    </lineage>
</organism>
<evidence type="ECO:0000313" key="3">
    <source>
        <dbReference type="Proteomes" id="UP000301751"/>
    </source>
</evidence>
<evidence type="ECO:0000313" key="2">
    <source>
        <dbReference type="EMBL" id="GCL62578.1"/>
    </source>
</evidence>
<comment type="caution">
    <text evidence="2">The sequence shown here is derived from an EMBL/GenBank/DDBJ whole genome shotgun (WGS) entry which is preliminary data.</text>
</comment>
<protein>
    <submittedName>
        <fullName evidence="2">Uncharacterized protein</fullName>
    </submittedName>
</protein>
<accession>A0A480AUY1</accession>
<gene>
    <name evidence="2" type="ORF">AQPW35_16590</name>
</gene>
<sequence length="191" mass="21720">MNEAKSDTTPMKDQSSPTVPKITSRWSSYAAVVGLALSLSGNALQWMEHRNKSRELDQKTSELQLKNRELSQKDVELRLRDEELKQRRNEIEGLRNSEKTRCEAVQAQITAINVQIAQNNANFTKARSDQIYGRLGGQDPATATKEYEATVTRLKSLREKLDGERRELLRGVLESKCPIDVNLLPRGWRPS</sequence>
<name>A0A480AUY1_9BURK</name>
<dbReference type="EMBL" id="BJCL01000003">
    <property type="protein sequence ID" value="GCL62578.1"/>
    <property type="molecule type" value="Genomic_DNA"/>
</dbReference>
<proteinExistence type="predicted"/>
<dbReference type="AlphaFoldDB" id="A0A480AUY1"/>
<reference evidence="3" key="1">
    <citation type="submission" date="2019-03" db="EMBL/GenBank/DDBJ databases">
        <title>Aquabacterium pictum sp.nov., the first bacteriochlorophyll a-containing freshwater bacterium in the genus Aquabacterium of the class Betaproteobacteria.</title>
        <authorList>
            <person name="Hirose S."/>
            <person name="Tank M."/>
            <person name="Hara E."/>
            <person name="Tamaki H."/>
            <person name="Takaichi S."/>
            <person name="Haruta S."/>
            <person name="Hanada S."/>
        </authorList>
    </citation>
    <scope>NUCLEOTIDE SEQUENCE [LARGE SCALE GENOMIC DNA]</scope>
    <source>
        <strain evidence="3">W35</strain>
    </source>
</reference>
<dbReference type="Proteomes" id="UP000301751">
    <property type="component" value="Unassembled WGS sequence"/>
</dbReference>
<evidence type="ECO:0000256" key="1">
    <source>
        <dbReference type="SAM" id="MobiDB-lite"/>
    </source>
</evidence>
<feature type="compositionally biased region" description="Polar residues" evidence="1">
    <location>
        <begin position="7"/>
        <end position="18"/>
    </location>
</feature>
<dbReference type="RefSeq" id="WP_162520718.1">
    <property type="nucleotide sequence ID" value="NZ_BJCL01000003.1"/>
</dbReference>
<feature type="region of interest" description="Disordered" evidence="1">
    <location>
        <begin position="1"/>
        <end position="22"/>
    </location>
</feature>
<keyword evidence="3" id="KW-1185">Reference proteome</keyword>